<dbReference type="GO" id="GO:0036122">
    <property type="term" value="F:BMP binding"/>
    <property type="evidence" value="ECO:0007669"/>
    <property type="project" value="TreeGrafter"/>
</dbReference>
<dbReference type="Proteomes" id="UP001153954">
    <property type="component" value="Unassembled WGS sequence"/>
</dbReference>
<dbReference type="PANTHER" id="PTHR46526">
    <property type="entry name" value="CHORDIN"/>
    <property type="match status" value="1"/>
</dbReference>
<evidence type="ECO:0000313" key="4">
    <source>
        <dbReference type="EMBL" id="CAH2096202.1"/>
    </source>
</evidence>
<keyword evidence="1" id="KW-0217">Developmental protein</keyword>
<dbReference type="InterPro" id="IPR001007">
    <property type="entry name" value="VWF_dom"/>
</dbReference>
<feature type="domain" description="CHRD" evidence="3">
    <location>
        <begin position="36"/>
        <end position="174"/>
    </location>
</feature>
<dbReference type="GO" id="GO:0009953">
    <property type="term" value="P:dorsal/ventral pattern formation"/>
    <property type="evidence" value="ECO:0007669"/>
    <property type="project" value="TreeGrafter"/>
</dbReference>
<dbReference type="InterPro" id="IPR052278">
    <property type="entry name" value="Chordin-like_regulators"/>
</dbReference>
<reference evidence="4" key="1">
    <citation type="submission" date="2022-03" db="EMBL/GenBank/DDBJ databases">
        <authorList>
            <person name="Tunstrom K."/>
        </authorList>
    </citation>
    <scope>NUCLEOTIDE SEQUENCE</scope>
</reference>
<feature type="domain" description="VWFC" evidence="2">
    <location>
        <begin position="578"/>
        <end position="637"/>
    </location>
</feature>
<dbReference type="PROSITE" id="PS50933">
    <property type="entry name" value="CHRD"/>
    <property type="match status" value="2"/>
</dbReference>
<organism evidence="4 5">
    <name type="scientific">Euphydryas editha</name>
    <name type="common">Edith's checkerspot</name>
    <dbReference type="NCBI Taxonomy" id="104508"/>
    <lineage>
        <taxon>Eukaryota</taxon>
        <taxon>Metazoa</taxon>
        <taxon>Ecdysozoa</taxon>
        <taxon>Arthropoda</taxon>
        <taxon>Hexapoda</taxon>
        <taxon>Insecta</taxon>
        <taxon>Pterygota</taxon>
        <taxon>Neoptera</taxon>
        <taxon>Endopterygota</taxon>
        <taxon>Lepidoptera</taxon>
        <taxon>Glossata</taxon>
        <taxon>Ditrysia</taxon>
        <taxon>Papilionoidea</taxon>
        <taxon>Nymphalidae</taxon>
        <taxon>Nymphalinae</taxon>
        <taxon>Euphydryas</taxon>
    </lineage>
</organism>
<protein>
    <recommendedName>
        <fullName evidence="6">Dorsal-ventral patterning protein Sog</fullName>
    </recommendedName>
</protein>
<gene>
    <name evidence="4" type="ORF">EEDITHA_LOCUS11572</name>
</gene>
<evidence type="ECO:0000313" key="5">
    <source>
        <dbReference type="Proteomes" id="UP001153954"/>
    </source>
</evidence>
<keyword evidence="5" id="KW-1185">Reference proteome</keyword>
<dbReference type="Pfam" id="PF00093">
    <property type="entry name" value="VWC"/>
    <property type="match status" value="2"/>
</dbReference>
<comment type="caution">
    <text evidence="4">The sequence shown here is derived from an EMBL/GenBank/DDBJ whole genome shotgun (WGS) entry which is preliminary data.</text>
</comment>
<dbReference type="PROSITE" id="PS50184">
    <property type="entry name" value="VWFC_2"/>
    <property type="match status" value="2"/>
</dbReference>
<feature type="domain" description="CHRD" evidence="3">
    <location>
        <begin position="176"/>
        <end position="318"/>
    </location>
</feature>
<dbReference type="InterPro" id="IPR010895">
    <property type="entry name" value="CHRD"/>
</dbReference>
<dbReference type="GO" id="GO:0005615">
    <property type="term" value="C:extracellular space"/>
    <property type="evidence" value="ECO:0007669"/>
    <property type="project" value="TreeGrafter"/>
</dbReference>
<feature type="domain" description="VWFC" evidence="2">
    <location>
        <begin position="648"/>
        <end position="717"/>
    </location>
</feature>
<dbReference type="EMBL" id="CAKOGL010000016">
    <property type="protein sequence ID" value="CAH2096202.1"/>
    <property type="molecule type" value="Genomic_DNA"/>
</dbReference>
<evidence type="ECO:0000259" key="3">
    <source>
        <dbReference type="PROSITE" id="PS50933"/>
    </source>
</evidence>
<name>A0AAU9UEF9_EUPED</name>
<evidence type="ECO:0000256" key="1">
    <source>
        <dbReference type="PROSITE-ProRule" id="PRU00230"/>
    </source>
</evidence>
<evidence type="ECO:0000259" key="2">
    <source>
        <dbReference type="PROSITE" id="PS50184"/>
    </source>
</evidence>
<evidence type="ECO:0008006" key="6">
    <source>
        <dbReference type="Google" id="ProtNLM"/>
    </source>
</evidence>
<accession>A0AAU9UEF9</accession>
<dbReference type="GO" id="GO:0030514">
    <property type="term" value="P:negative regulation of BMP signaling pathway"/>
    <property type="evidence" value="ECO:0007669"/>
    <property type="project" value="TreeGrafter"/>
</dbReference>
<dbReference type="SUPFAM" id="SSF57603">
    <property type="entry name" value="FnI-like domain"/>
    <property type="match status" value="3"/>
</dbReference>
<dbReference type="Gene3D" id="6.20.200.20">
    <property type="match status" value="1"/>
</dbReference>
<dbReference type="SMART" id="SM00214">
    <property type="entry name" value="VWC"/>
    <property type="match status" value="3"/>
</dbReference>
<proteinExistence type="predicted"/>
<dbReference type="AlphaFoldDB" id="A0AAU9UEF9"/>
<sequence>MISIVSIYSKPMTSPDIVQDDSPTVVITANEDEELSTRHFGALLTGRSPLCIRRDDMTGVPVAPGVATARFTFRRRHLFWSVILGSSMGVQPRALAFLDKGGRMLLEHPLKRAPGIHATYEEKTDKLCGVWRRVPREYKRLLREGSLYVALIWGDEHNNTMESALSGRINRYPALSTEMFTSLLEPEHIPKTIVNGPCDDYRTPGQEEGWWGGTAVVTGAAGAAPSLHLAVIYNGVFLPASKDQSVRVLLTLPERNQTIIDEVQKVSKPGYELNILEVSTPVSAAELRSLSRGRLTLSVEALGSLERRISGSVRQRVACEVFHAPLMAERPPAAPTPEGLALLYIDKEGSLVYDIQIENFNNSFPKITLVEEQGKRHSQVEILDTRTGVLARPSARIFPPLYEDQLAVHIGSDTGLSVLRGRLLSRPLPDAANSGPALLRRTDVRLSPPMTPVAGLAWVSVDALCGLNYEVIINGYPNQWFAWLDSHTIGGSRALTGAEGSILEPSTAELSALNAGNTYLNVRASDNDTAFLRTRLPKISVPLSCLPAVPDSDNELSANYAPTPVNSTPPDNSLSNSASCFYAGKTYEDGAQWMSSETCHMCGCVHGVLRCDKVHCPPVNCAVPTIKPPGQCCPICTNSTTAVWNESHGCHLAGQYHAPGSSWHPYLVPGGYDTCAICTCEFPTRQVRCPRVRCPPLRCAEKDAYRPDKKACCRVCPEVKAKKTEEETLKDQGAPRTAEEILAEGGCKFPDGPLPNGKEVHPSIHSHGEQRCVTCRCKDGEVTCVRKRCGRAACARRRRGDACCACTRHRRQRAPPPPS</sequence>
<dbReference type="PANTHER" id="PTHR46526:SF1">
    <property type="entry name" value="CHORDIN"/>
    <property type="match status" value="1"/>
</dbReference>